<dbReference type="AlphaFoldDB" id="A0A848B7G3"/>
<reference evidence="5 6" key="1">
    <citation type="submission" date="2020-04" db="EMBL/GenBank/DDBJ databases">
        <authorList>
            <person name="Hitch T.C.A."/>
            <person name="Wylensek D."/>
            <person name="Clavel T."/>
        </authorList>
    </citation>
    <scope>NUCLEOTIDE SEQUENCE [LARGE SCALE GENOMIC DNA]</scope>
    <source>
        <strain evidence="5 6">COR2-253-APC-1A</strain>
    </source>
</reference>
<keyword evidence="1" id="KW-0175">Coiled coil</keyword>
<protein>
    <submittedName>
        <fullName evidence="5">Transposase</fullName>
    </submittedName>
</protein>
<comment type="caution">
    <text evidence="5">The sequence shown here is derived from an EMBL/GenBank/DDBJ whole genome shotgun (WGS) entry which is preliminary data.</text>
</comment>
<gene>
    <name evidence="5" type="ORF">HF882_20620</name>
</gene>
<feature type="domain" description="Transposase IS66 central" evidence="3">
    <location>
        <begin position="163"/>
        <end position="314"/>
    </location>
</feature>
<sequence length="322" mass="36241">MVLPEVTTLAEARDAIRDLAEEVEKLSNELAWFKRQMFGSKTEHYIPEDDTPSLFPEEESPEPSKEVQTATVSEHERKVRQPNALSEIPADLPREECVIDVPEEEREGMILIGYDESERIAYRTGLYVIHFKRAKYADPSDALRGVVTAPAPGDVFDSVSGRTRYDVSFIAKVVADKVENAIPLERQARMFSNDGLPVAPSTLEDLYKRTAGALQPLYERMVDRIMQCDILHADETFIKLMVKGAKKCKQAYLWCRLTGVGPPMIAFHFSPSRSRDVAESLLGDYSGTIIRDSYAAYEKLDCEVACCWAHVRRNGKLAEMGS</sequence>
<organism evidence="5 6">
    <name type="scientific">Victivallis vadensis</name>
    <dbReference type="NCBI Taxonomy" id="172901"/>
    <lineage>
        <taxon>Bacteria</taxon>
        <taxon>Pseudomonadati</taxon>
        <taxon>Lentisphaerota</taxon>
        <taxon>Lentisphaeria</taxon>
        <taxon>Victivallales</taxon>
        <taxon>Victivallaceae</taxon>
        <taxon>Victivallis</taxon>
    </lineage>
</organism>
<dbReference type="EMBL" id="JABAEW010000069">
    <property type="protein sequence ID" value="NMD88992.1"/>
    <property type="molecule type" value="Genomic_DNA"/>
</dbReference>
<dbReference type="PANTHER" id="PTHR33678">
    <property type="entry name" value="BLL1576 PROTEIN"/>
    <property type="match status" value="1"/>
</dbReference>
<dbReference type="RefSeq" id="WP_168963958.1">
    <property type="nucleotide sequence ID" value="NZ_JABAEW010000069.1"/>
</dbReference>
<dbReference type="InterPro" id="IPR052344">
    <property type="entry name" value="Transposase-related"/>
</dbReference>
<dbReference type="Pfam" id="PF03050">
    <property type="entry name" value="DDE_Tnp_IS66"/>
    <property type="match status" value="1"/>
</dbReference>
<evidence type="ECO:0000259" key="3">
    <source>
        <dbReference type="Pfam" id="PF03050"/>
    </source>
</evidence>
<name>A0A848B7G3_9BACT</name>
<evidence type="ECO:0000313" key="5">
    <source>
        <dbReference type="EMBL" id="NMD88992.1"/>
    </source>
</evidence>
<feature type="domain" description="Transposase TnpC homeodomain" evidence="4">
    <location>
        <begin position="26"/>
        <end position="96"/>
    </location>
</feature>
<dbReference type="Proteomes" id="UP000576225">
    <property type="component" value="Unassembled WGS sequence"/>
</dbReference>
<feature type="coiled-coil region" evidence="1">
    <location>
        <begin position="9"/>
        <end position="36"/>
    </location>
</feature>
<evidence type="ECO:0000256" key="1">
    <source>
        <dbReference type="SAM" id="Coils"/>
    </source>
</evidence>
<evidence type="ECO:0000313" key="6">
    <source>
        <dbReference type="Proteomes" id="UP000576225"/>
    </source>
</evidence>
<feature type="compositionally biased region" description="Acidic residues" evidence="2">
    <location>
        <begin position="48"/>
        <end position="61"/>
    </location>
</feature>
<proteinExistence type="predicted"/>
<dbReference type="InterPro" id="IPR024463">
    <property type="entry name" value="Transposase_TnpC_homeodom"/>
</dbReference>
<evidence type="ECO:0000259" key="4">
    <source>
        <dbReference type="Pfam" id="PF13007"/>
    </source>
</evidence>
<dbReference type="Pfam" id="PF13007">
    <property type="entry name" value="LZ_Tnp_IS66"/>
    <property type="match status" value="1"/>
</dbReference>
<feature type="region of interest" description="Disordered" evidence="2">
    <location>
        <begin position="44"/>
        <end position="81"/>
    </location>
</feature>
<dbReference type="InterPro" id="IPR004291">
    <property type="entry name" value="Transposase_IS66_central"/>
</dbReference>
<evidence type="ECO:0000256" key="2">
    <source>
        <dbReference type="SAM" id="MobiDB-lite"/>
    </source>
</evidence>
<accession>A0A848B7G3</accession>